<keyword evidence="7 9" id="KW-0067">ATP-binding</keyword>
<accession>A0A2N3N9K4</accession>
<comment type="caution">
    <text evidence="11">The sequence shown here is derived from an EMBL/GenBank/DDBJ whole genome shotgun (WGS) entry which is preliminary data.</text>
</comment>
<keyword evidence="8 9" id="KW-0539">Nucleus</keyword>
<dbReference type="AlphaFoldDB" id="A0A2N3N9K4"/>
<feature type="binding site" evidence="9">
    <location>
        <begin position="137"/>
        <end position="142"/>
    </location>
    <ligand>
        <name>ATP</name>
        <dbReference type="ChEBI" id="CHEBI:30616"/>
    </ligand>
</feature>
<evidence type="ECO:0000313" key="12">
    <source>
        <dbReference type="Proteomes" id="UP000233524"/>
    </source>
</evidence>
<comment type="subunit">
    <text evidence="9">Component of a pre-mRNA cleavage factor complex. Interacts directly with PCF11.</text>
</comment>
<keyword evidence="5 9" id="KW-0507">mRNA processing</keyword>
<dbReference type="Proteomes" id="UP000233524">
    <property type="component" value="Unassembled WGS sequence"/>
</dbReference>
<dbReference type="VEuPathDB" id="FungiDB:jhhlp_003743"/>
<dbReference type="OrthoDB" id="258143at2759"/>
<evidence type="ECO:0000256" key="8">
    <source>
        <dbReference type="ARBA" id="ARBA00023242"/>
    </source>
</evidence>
<evidence type="ECO:0000256" key="5">
    <source>
        <dbReference type="ARBA" id="ARBA00022664"/>
    </source>
</evidence>
<evidence type="ECO:0000256" key="2">
    <source>
        <dbReference type="ARBA" id="ARBA00004123"/>
    </source>
</evidence>
<comment type="subcellular location">
    <subcellularLocation>
        <location evidence="2 9">Nucleus</location>
    </subcellularLocation>
</comment>
<dbReference type="SMART" id="SM00382">
    <property type="entry name" value="AAA"/>
    <property type="match status" value="1"/>
</dbReference>
<comment type="function">
    <text evidence="1">Polynucleotide 5'-kinase involved in rRNA processing.</text>
</comment>
<dbReference type="PANTHER" id="PTHR12755:SF6">
    <property type="entry name" value="POLYRIBONUCLEOTIDE 5'-HYDROXYL-KINASE CLP1"/>
    <property type="match status" value="1"/>
</dbReference>
<dbReference type="SUPFAM" id="SSF52540">
    <property type="entry name" value="P-loop containing nucleoside triphosphate hydrolases"/>
    <property type="match status" value="1"/>
</dbReference>
<dbReference type="InterPro" id="IPR045116">
    <property type="entry name" value="Clp1/Grc3"/>
</dbReference>
<dbReference type="InParanoid" id="A0A2N3N9K4"/>
<dbReference type="GO" id="GO:0051731">
    <property type="term" value="F:polynucleotide 5'-hydroxyl-kinase activity"/>
    <property type="evidence" value="ECO:0007669"/>
    <property type="project" value="InterPro"/>
</dbReference>
<evidence type="ECO:0000259" key="10">
    <source>
        <dbReference type="SMART" id="SM00382"/>
    </source>
</evidence>
<reference evidence="11 12" key="1">
    <citation type="journal article" date="2017" name="G3 (Bethesda)">
        <title>First Draft Genome Sequence of the Pathogenic Fungus Lomentospora prolificans (Formerly Scedosporium prolificans).</title>
        <authorList>
            <person name="Luo R."/>
            <person name="Zimin A."/>
            <person name="Workman R."/>
            <person name="Fan Y."/>
            <person name="Pertea G."/>
            <person name="Grossman N."/>
            <person name="Wear M.P."/>
            <person name="Jia B."/>
            <person name="Miller H."/>
            <person name="Casadevall A."/>
            <person name="Timp W."/>
            <person name="Zhang S.X."/>
            <person name="Salzberg S.L."/>
        </authorList>
    </citation>
    <scope>NUCLEOTIDE SEQUENCE [LARGE SCALE GENOMIC DNA]</scope>
    <source>
        <strain evidence="11 12">JHH-5317</strain>
    </source>
</reference>
<evidence type="ECO:0000256" key="3">
    <source>
        <dbReference type="ARBA" id="ARBA00018706"/>
    </source>
</evidence>
<keyword evidence="12" id="KW-1185">Reference proteome</keyword>
<evidence type="ECO:0000256" key="6">
    <source>
        <dbReference type="ARBA" id="ARBA00022741"/>
    </source>
</evidence>
<dbReference type="InterPro" id="IPR038238">
    <property type="entry name" value="Clp1_C_sf"/>
</dbReference>
<dbReference type="Gene3D" id="2.60.120.1030">
    <property type="entry name" value="Clp1, DNA binding domain"/>
    <property type="match status" value="1"/>
</dbReference>
<dbReference type="Pfam" id="PF16573">
    <property type="entry name" value="CLP1_N"/>
    <property type="match status" value="1"/>
</dbReference>
<comment type="similarity">
    <text evidence="9">Belongs to the Clp1 family. Clp1 subfamily.</text>
</comment>
<dbReference type="GO" id="GO:0005524">
    <property type="term" value="F:ATP binding"/>
    <property type="evidence" value="ECO:0007669"/>
    <property type="project" value="UniProtKB-UniRule"/>
</dbReference>
<dbReference type="InterPro" id="IPR032319">
    <property type="entry name" value="CLP1_P"/>
</dbReference>
<name>A0A2N3N9K4_9PEZI</name>
<proteinExistence type="inferred from homology"/>
<dbReference type="InterPro" id="IPR028606">
    <property type="entry name" value="Clp1"/>
</dbReference>
<dbReference type="InterPro" id="IPR003593">
    <property type="entry name" value="AAA+_ATPase"/>
</dbReference>
<dbReference type="HAMAP" id="MF_03035">
    <property type="entry name" value="Clp1"/>
    <property type="match status" value="1"/>
</dbReference>
<dbReference type="Gene3D" id="2.40.30.330">
    <property type="entry name" value="Pre-mRNA cleavage complex subunit Clp1, C-terminal domain"/>
    <property type="match status" value="1"/>
</dbReference>
<feature type="domain" description="AAA+ ATPase" evidence="10">
    <location>
        <begin position="126"/>
        <end position="315"/>
    </location>
</feature>
<dbReference type="InterPro" id="IPR038239">
    <property type="entry name" value="Clp1_N_sf"/>
</dbReference>
<dbReference type="InterPro" id="IPR027417">
    <property type="entry name" value="P-loop_NTPase"/>
</dbReference>
<dbReference type="Pfam" id="PF16575">
    <property type="entry name" value="CLP1_P"/>
    <property type="match status" value="1"/>
</dbReference>
<dbReference type="EMBL" id="NLAX01000010">
    <property type="protein sequence ID" value="PKS09129.1"/>
    <property type="molecule type" value="Genomic_DNA"/>
</dbReference>
<dbReference type="InterPro" id="IPR010655">
    <property type="entry name" value="Clp1_C"/>
</dbReference>
<feature type="binding site" evidence="9">
    <location>
        <position position="30"/>
    </location>
    <ligand>
        <name>ATP</name>
        <dbReference type="ChEBI" id="CHEBI:30616"/>
    </ligand>
</feature>
<gene>
    <name evidence="9" type="primary">CLP1</name>
    <name evidence="11" type="ORF">jhhlp_003743</name>
</gene>
<evidence type="ECO:0000256" key="9">
    <source>
        <dbReference type="HAMAP-Rule" id="MF_03035"/>
    </source>
</evidence>
<evidence type="ECO:0000256" key="1">
    <source>
        <dbReference type="ARBA" id="ARBA00003798"/>
    </source>
</evidence>
<evidence type="ECO:0000313" key="11">
    <source>
        <dbReference type="EMBL" id="PKS09129.1"/>
    </source>
</evidence>
<feature type="binding site" evidence="9">
    <location>
        <position position="70"/>
    </location>
    <ligand>
        <name>ATP</name>
        <dbReference type="ChEBI" id="CHEBI:30616"/>
    </ligand>
</feature>
<keyword evidence="6 9" id="KW-0547">Nucleotide-binding</keyword>
<dbReference type="GO" id="GO:0006388">
    <property type="term" value="P:tRNA splicing, via endonucleolytic cleavage and ligation"/>
    <property type="evidence" value="ECO:0007669"/>
    <property type="project" value="TreeGrafter"/>
</dbReference>
<sequence>MAAIPGLGLMEEAVPTVTSSREFELPPFGEYCFEVGFGGPGITIKLLSGTAEKDGTELNLNHSYHFSSVKSKILTLQGCKLEVDGACDREWVVKDVQPAENVANMYVNMHFKLHNERLEAAARGKTGPRILIAGAPNSGKTTCVKTLASYATRMGDQPLVVNLNPDEGILTLPGTLSAAVFASMMDIESRQGWGAAPASGPGSIPPKLPIVHFYGHQTVEDDAGLYREIATTLAESVSARLSEDPSVKRSGLIIDTAGIEPDNKEGLDILSHIISEFSVNIVITIDSKNLEEELKAILKDEIAQSEEPIHILNIGKSRFIPERDELWLLQEREADIKEYFFGDTRMVLSPSTQLVDFDTLTIFKLPDSEFSSKFLDIENPVADTVARKDGEYTPDAKALERIKPSADMVHWTLAIMQASVKDSPEAIRTSLVLGFVYVAHVDVEKSKMKLLAPLPGRLGDRPLILGKWPEPHVNLLG</sequence>
<organism evidence="11 12">
    <name type="scientific">Lomentospora prolificans</name>
    <dbReference type="NCBI Taxonomy" id="41688"/>
    <lineage>
        <taxon>Eukaryota</taxon>
        <taxon>Fungi</taxon>
        <taxon>Dikarya</taxon>
        <taxon>Ascomycota</taxon>
        <taxon>Pezizomycotina</taxon>
        <taxon>Sordariomycetes</taxon>
        <taxon>Hypocreomycetidae</taxon>
        <taxon>Microascales</taxon>
        <taxon>Microascaceae</taxon>
        <taxon>Lomentospora</taxon>
    </lineage>
</organism>
<dbReference type="Pfam" id="PF06807">
    <property type="entry name" value="Clp1"/>
    <property type="match status" value="1"/>
</dbReference>
<comment type="function">
    <text evidence="9">Required for endonucleolytic cleavage during polyadenylation-dependent pre-mRNA 3'-end formation.</text>
</comment>
<dbReference type="PANTHER" id="PTHR12755">
    <property type="entry name" value="CLEAVAGE/POLYADENYLATION FACTOR IA SUBUNIT CLP1P"/>
    <property type="match status" value="1"/>
</dbReference>
<dbReference type="STRING" id="41688.A0A2N3N9K4"/>
<dbReference type="InterPro" id="IPR032324">
    <property type="entry name" value="Clp1_N"/>
</dbReference>
<evidence type="ECO:0000256" key="7">
    <source>
        <dbReference type="ARBA" id="ARBA00022840"/>
    </source>
</evidence>
<dbReference type="FunCoup" id="A0A2N3N9K4">
    <property type="interactions" value="787"/>
</dbReference>
<evidence type="ECO:0000256" key="4">
    <source>
        <dbReference type="ARBA" id="ARBA00019824"/>
    </source>
</evidence>
<protein>
    <recommendedName>
        <fullName evidence="4">Polynucleotide 5'-hydroxyl-kinase GRC3</fullName>
    </recommendedName>
    <alternativeName>
        <fullName evidence="3">Polynucleotide 5'-hydroxyl-kinase grc3</fullName>
    </alternativeName>
</protein>
<dbReference type="GO" id="GO:0031124">
    <property type="term" value="P:mRNA 3'-end processing"/>
    <property type="evidence" value="ECO:0007669"/>
    <property type="project" value="UniProtKB-UniRule"/>
</dbReference>
<dbReference type="GO" id="GO:0005849">
    <property type="term" value="C:mRNA cleavage factor complex"/>
    <property type="evidence" value="ECO:0007669"/>
    <property type="project" value="UniProtKB-UniRule"/>
</dbReference>
<dbReference type="Gene3D" id="3.40.50.300">
    <property type="entry name" value="P-loop containing nucleotide triphosphate hydrolases"/>
    <property type="match status" value="1"/>
</dbReference>